<feature type="region of interest" description="Disordered" evidence="1">
    <location>
        <begin position="1"/>
        <end position="48"/>
    </location>
</feature>
<accession>A0A2P5CWF7</accession>
<proteinExistence type="predicted"/>
<dbReference type="AlphaFoldDB" id="A0A2P5CWF7"/>
<evidence type="ECO:0000313" key="2">
    <source>
        <dbReference type="EMBL" id="PON65372.1"/>
    </source>
</evidence>
<dbReference type="OrthoDB" id="10300043at2759"/>
<protein>
    <submittedName>
        <fullName evidence="2">Uncharacterized protein</fullName>
    </submittedName>
</protein>
<reference evidence="3" key="1">
    <citation type="submission" date="2016-06" db="EMBL/GenBank/DDBJ databases">
        <title>Parallel loss of symbiosis genes in relatives of nitrogen-fixing non-legume Parasponia.</title>
        <authorList>
            <person name="Van Velzen R."/>
            <person name="Holmer R."/>
            <person name="Bu F."/>
            <person name="Rutten L."/>
            <person name="Van Zeijl A."/>
            <person name="Liu W."/>
            <person name="Santuari L."/>
            <person name="Cao Q."/>
            <person name="Sharma T."/>
            <person name="Shen D."/>
            <person name="Roswanjaya Y."/>
            <person name="Wardhani T."/>
            <person name="Kalhor M.S."/>
            <person name="Jansen J."/>
            <person name="Van den Hoogen J."/>
            <person name="Gungor B."/>
            <person name="Hartog M."/>
            <person name="Hontelez J."/>
            <person name="Verver J."/>
            <person name="Yang W.-C."/>
            <person name="Schijlen E."/>
            <person name="Repin R."/>
            <person name="Schilthuizen M."/>
            <person name="Schranz E."/>
            <person name="Heidstra R."/>
            <person name="Miyata K."/>
            <person name="Fedorova E."/>
            <person name="Kohlen W."/>
            <person name="Bisseling T."/>
            <person name="Smit S."/>
            <person name="Geurts R."/>
        </authorList>
    </citation>
    <scope>NUCLEOTIDE SEQUENCE [LARGE SCALE GENOMIC DNA]</scope>
    <source>
        <strain evidence="3">cv. WU1-14</strain>
    </source>
</reference>
<feature type="compositionally biased region" description="Basic residues" evidence="1">
    <location>
        <begin position="25"/>
        <end position="42"/>
    </location>
</feature>
<gene>
    <name evidence="2" type="ORF">PanWU01x14_116860</name>
</gene>
<comment type="caution">
    <text evidence="2">The sequence shown here is derived from an EMBL/GenBank/DDBJ whole genome shotgun (WGS) entry which is preliminary data.</text>
</comment>
<sequence>MPLHNLRLQTKSHKRKLGNSYQTHPKSHKAKPSHHNTKKSNKLFKQSTKCQSKTNPLILSGFRIMGQLQKSKRRNIYPLKRKIILLPCRVLHLPHPYWY</sequence>
<evidence type="ECO:0000256" key="1">
    <source>
        <dbReference type="SAM" id="MobiDB-lite"/>
    </source>
</evidence>
<evidence type="ECO:0000313" key="3">
    <source>
        <dbReference type="Proteomes" id="UP000237105"/>
    </source>
</evidence>
<dbReference type="EMBL" id="JXTB01000088">
    <property type="protein sequence ID" value="PON65372.1"/>
    <property type="molecule type" value="Genomic_DNA"/>
</dbReference>
<name>A0A2P5CWF7_PARAD</name>
<organism evidence="2 3">
    <name type="scientific">Parasponia andersonii</name>
    <name type="common">Sponia andersonii</name>
    <dbReference type="NCBI Taxonomy" id="3476"/>
    <lineage>
        <taxon>Eukaryota</taxon>
        <taxon>Viridiplantae</taxon>
        <taxon>Streptophyta</taxon>
        <taxon>Embryophyta</taxon>
        <taxon>Tracheophyta</taxon>
        <taxon>Spermatophyta</taxon>
        <taxon>Magnoliopsida</taxon>
        <taxon>eudicotyledons</taxon>
        <taxon>Gunneridae</taxon>
        <taxon>Pentapetalae</taxon>
        <taxon>rosids</taxon>
        <taxon>fabids</taxon>
        <taxon>Rosales</taxon>
        <taxon>Cannabaceae</taxon>
        <taxon>Parasponia</taxon>
    </lineage>
</organism>
<keyword evidence="3" id="KW-1185">Reference proteome</keyword>
<dbReference type="Proteomes" id="UP000237105">
    <property type="component" value="Unassembled WGS sequence"/>
</dbReference>